<sequence length="223" mass="23845">MSSIAATTSSPQQRTATALLSLAGATTSKTAAAATDQPATNVDLSDRAKALLAKAAADEEIAADLKLSFDERLAKRTDKLAQTLTDRFKKLNVNLDESVRLQVDKFGKVTTEGPWKEKIEKMFADDPELAKEFKTVAALNSLKAAQTALDLYTKEKGSAAGSKQQQKAWTDYNIRSINIQTLSGVMSLTDGKLRSAAVDYIDMVADPTGAAASSQKDATNRLA</sequence>
<reference evidence="1" key="1">
    <citation type="submission" date="2006-09" db="EMBL/GenBank/DDBJ databases">
        <title>Complete sequence of Rhodopseudomonas palustris BisA53.</title>
        <authorList>
            <consortium name="US DOE Joint Genome Institute"/>
            <person name="Copeland A."/>
            <person name="Lucas S."/>
            <person name="Lapidus A."/>
            <person name="Barry K."/>
            <person name="Detter J.C."/>
            <person name="Glavina del Rio T."/>
            <person name="Hammon N."/>
            <person name="Israni S."/>
            <person name="Dalin E."/>
            <person name="Tice H."/>
            <person name="Pitluck S."/>
            <person name="Chain P."/>
            <person name="Malfatti S."/>
            <person name="Shin M."/>
            <person name="Vergez L."/>
            <person name="Schmutz J."/>
            <person name="Larimer F."/>
            <person name="Land M."/>
            <person name="Hauser L."/>
            <person name="Pelletier D.A."/>
            <person name="Kyrpides N."/>
            <person name="Kim E."/>
            <person name="Harwood C.S."/>
            <person name="Oda Y."/>
            <person name="Richardson P."/>
        </authorList>
    </citation>
    <scope>NUCLEOTIDE SEQUENCE [LARGE SCALE GENOMIC DNA]</scope>
    <source>
        <strain evidence="1">BisA53</strain>
    </source>
</reference>
<dbReference type="AlphaFoldDB" id="Q07P41"/>
<dbReference type="EMBL" id="CP000463">
    <property type="protein sequence ID" value="ABJ06293.1"/>
    <property type="molecule type" value="Genomic_DNA"/>
</dbReference>
<dbReference type="eggNOG" id="ENOG5034626">
    <property type="taxonomic scope" value="Bacteria"/>
</dbReference>
<protein>
    <submittedName>
        <fullName evidence="1">Uncharacterized protein</fullName>
    </submittedName>
</protein>
<dbReference type="HOGENOM" id="CLU_1174704_0_0_5"/>
<dbReference type="OrthoDB" id="8138607at2"/>
<organism evidence="1">
    <name type="scientific">Rhodopseudomonas palustris (strain BisA53)</name>
    <dbReference type="NCBI Taxonomy" id="316055"/>
    <lineage>
        <taxon>Bacteria</taxon>
        <taxon>Pseudomonadati</taxon>
        <taxon>Pseudomonadota</taxon>
        <taxon>Alphaproteobacteria</taxon>
        <taxon>Hyphomicrobiales</taxon>
        <taxon>Nitrobacteraceae</taxon>
        <taxon>Rhodopseudomonas</taxon>
    </lineage>
</organism>
<proteinExistence type="predicted"/>
<dbReference type="STRING" id="316055.RPE_2353"/>
<evidence type="ECO:0000313" key="1">
    <source>
        <dbReference type="EMBL" id="ABJ06293.1"/>
    </source>
</evidence>
<dbReference type="KEGG" id="rpe:RPE_2353"/>
<name>Q07P41_RHOP5</name>
<accession>Q07P41</accession>
<gene>
    <name evidence="1" type="ordered locus">RPE_2353</name>
</gene>